<dbReference type="InterPro" id="IPR020611">
    <property type="entry name" value="Cu2_ascorb_mOase_CS-1"/>
</dbReference>
<comment type="cofactor">
    <cofactor evidence="1">
        <name>Cu(2+)</name>
        <dbReference type="ChEBI" id="CHEBI:29036"/>
    </cofactor>
</comment>
<evidence type="ECO:0000256" key="2">
    <source>
        <dbReference type="ARBA" id="ARBA00004167"/>
    </source>
</evidence>
<dbReference type="InterPro" id="IPR045266">
    <property type="entry name" value="DOH_DOMON"/>
</dbReference>
<dbReference type="FunFam" id="2.60.120.230:FF:000001">
    <property type="entry name" value="Monooxygenase, DBH-like 1"/>
    <property type="match status" value="1"/>
</dbReference>
<dbReference type="SUPFAM" id="SSF49742">
    <property type="entry name" value="PHM/PNGase F"/>
    <property type="match status" value="2"/>
</dbReference>
<evidence type="ECO:0000256" key="8">
    <source>
        <dbReference type="ARBA" id="ARBA00023008"/>
    </source>
</evidence>
<comment type="similarity">
    <text evidence="3">Belongs to the copper type II ascorbate-dependent monooxygenase family.</text>
</comment>
<keyword evidence="12" id="KW-0325">Glycoprotein</keyword>
<dbReference type="PRINTS" id="PR00767">
    <property type="entry name" value="DBMONOXGNASE"/>
</dbReference>
<dbReference type="FunFam" id="2.60.120.310:FF:000004">
    <property type="entry name" value="DBH-like monooxygenase protein 1"/>
    <property type="match status" value="1"/>
</dbReference>
<dbReference type="GO" id="GO:0005507">
    <property type="term" value="F:copper ion binding"/>
    <property type="evidence" value="ECO:0007669"/>
    <property type="project" value="InterPro"/>
</dbReference>
<dbReference type="InterPro" id="IPR036939">
    <property type="entry name" value="Cu2_ascorb_mOase_N_sf"/>
</dbReference>
<dbReference type="Pfam" id="PF03712">
    <property type="entry name" value="Cu2_monoox_C"/>
    <property type="match status" value="1"/>
</dbReference>
<dbReference type="Gene3D" id="2.60.120.230">
    <property type="match status" value="1"/>
</dbReference>
<dbReference type="InterPro" id="IPR005018">
    <property type="entry name" value="DOMON_domain"/>
</dbReference>
<evidence type="ECO:0000256" key="13">
    <source>
        <dbReference type="SAM" id="SignalP"/>
    </source>
</evidence>
<dbReference type="CDD" id="cd09631">
    <property type="entry name" value="DOMON_DOH"/>
    <property type="match status" value="1"/>
</dbReference>
<keyword evidence="11" id="KW-1015">Disulfide bond</keyword>
<comment type="subcellular location">
    <subcellularLocation>
        <location evidence="2">Membrane</location>
        <topology evidence="2">Single-pass membrane protein</topology>
    </subcellularLocation>
</comment>
<dbReference type="GO" id="GO:0042421">
    <property type="term" value="P:norepinephrine biosynthetic process"/>
    <property type="evidence" value="ECO:0007669"/>
    <property type="project" value="TreeGrafter"/>
</dbReference>
<evidence type="ECO:0000256" key="4">
    <source>
        <dbReference type="ARBA" id="ARBA00022692"/>
    </source>
</evidence>
<protein>
    <recommendedName>
        <fullName evidence="14">DOMON domain-containing protein</fullName>
    </recommendedName>
</protein>
<keyword evidence="7" id="KW-0560">Oxidoreductase</keyword>
<dbReference type="GO" id="GO:0005615">
    <property type="term" value="C:extracellular space"/>
    <property type="evidence" value="ECO:0007669"/>
    <property type="project" value="TreeGrafter"/>
</dbReference>
<dbReference type="GO" id="GO:0030667">
    <property type="term" value="C:secretory granule membrane"/>
    <property type="evidence" value="ECO:0007669"/>
    <property type="project" value="TreeGrafter"/>
</dbReference>
<dbReference type="RefSeq" id="XP_038063859.1">
    <property type="nucleotide sequence ID" value="XM_038207931.1"/>
</dbReference>
<evidence type="ECO:0000256" key="3">
    <source>
        <dbReference type="ARBA" id="ARBA00010676"/>
    </source>
</evidence>
<dbReference type="AlphaFoldDB" id="A0A914AKC2"/>
<dbReference type="GO" id="GO:0042420">
    <property type="term" value="P:dopamine catabolic process"/>
    <property type="evidence" value="ECO:0007669"/>
    <property type="project" value="TreeGrafter"/>
</dbReference>
<evidence type="ECO:0000259" key="14">
    <source>
        <dbReference type="PROSITE" id="PS50836"/>
    </source>
</evidence>
<evidence type="ECO:0000256" key="5">
    <source>
        <dbReference type="ARBA" id="ARBA00022723"/>
    </source>
</evidence>
<keyword evidence="4" id="KW-0812">Transmembrane</keyword>
<dbReference type="EnsemblMetazoa" id="XM_038207931.1">
    <property type="protein sequence ID" value="XP_038063859.1"/>
    <property type="gene ID" value="LOC119734431"/>
</dbReference>
<dbReference type="InterPro" id="IPR028460">
    <property type="entry name" value="Tbh/DBH"/>
</dbReference>
<feature type="signal peptide" evidence="13">
    <location>
        <begin position="1"/>
        <end position="17"/>
    </location>
</feature>
<dbReference type="Pfam" id="PF03351">
    <property type="entry name" value="DOMON"/>
    <property type="match status" value="1"/>
</dbReference>
<dbReference type="InterPro" id="IPR014784">
    <property type="entry name" value="Cu2_ascorb_mOase-like_C"/>
</dbReference>
<evidence type="ECO:0000256" key="1">
    <source>
        <dbReference type="ARBA" id="ARBA00001973"/>
    </source>
</evidence>
<evidence type="ECO:0000256" key="9">
    <source>
        <dbReference type="ARBA" id="ARBA00023033"/>
    </source>
</evidence>
<dbReference type="InterPro" id="IPR000323">
    <property type="entry name" value="Cu2_ascorb_mOase_N"/>
</dbReference>
<evidence type="ECO:0000256" key="6">
    <source>
        <dbReference type="ARBA" id="ARBA00022989"/>
    </source>
</evidence>
<dbReference type="OrthoDB" id="129121at2759"/>
<dbReference type="PANTHER" id="PTHR10157">
    <property type="entry name" value="DOPAMINE BETA HYDROXYLASE RELATED"/>
    <property type="match status" value="1"/>
</dbReference>
<accession>A0A914AKC2</accession>
<evidence type="ECO:0000313" key="16">
    <source>
        <dbReference type="Proteomes" id="UP000887568"/>
    </source>
</evidence>
<dbReference type="Pfam" id="PF01082">
    <property type="entry name" value="Cu2_monooxygen"/>
    <property type="match status" value="1"/>
</dbReference>
<keyword evidence="5" id="KW-0479">Metal-binding</keyword>
<keyword evidence="9" id="KW-0503">Monooxygenase</keyword>
<dbReference type="PROSITE" id="PS00084">
    <property type="entry name" value="CU2_MONOOXYGENASE_1"/>
    <property type="match status" value="1"/>
</dbReference>
<dbReference type="InterPro" id="IPR000945">
    <property type="entry name" value="DBH-like"/>
</dbReference>
<dbReference type="PROSITE" id="PS50836">
    <property type="entry name" value="DOMON"/>
    <property type="match status" value="1"/>
</dbReference>
<keyword evidence="16" id="KW-1185">Reference proteome</keyword>
<name>A0A914AKC2_PATMI</name>
<dbReference type="Proteomes" id="UP000887568">
    <property type="component" value="Unplaced"/>
</dbReference>
<organism evidence="15 16">
    <name type="scientific">Patiria miniata</name>
    <name type="common">Bat star</name>
    <name type="synonym">Asterina miniata</name>
    <dbReference type="NCBI Taxonomy" id="46514"/>
    <lineage>
        <taxon>Eukaryota</taxon>
        <taxon>Metazoa</taxon>
        <taxon>Echinodermata</taxon>
        <taxon>Eleutherozoa</taxon>
        <taxon>Asterozoa</taxon>
        <taxon>Asteroidea</taxon>
        <taxon>Valvatacea</taxon>
        <taxon>Valvatida</taxon>
        <taxon>Asterinidae</taxon>
        <taxon>Patiria</taxon>
    </lineage>
</organism>
<keyword evidence="6" id="KW-1133">Transmembrane helix</keyword>
<keyword evidence="8" id="KW-0186">Copper</keyword>
<dbReference type="GO" id="GO:0004500">
    <property type="term" value="F:dopamine beta-monooxygenase activity"/>
    <property type="evidence" value="ECO:0007669"/>
    <property type="project" value="InterPro"/>
</dbReference>
<feature type="chain" id="PRO_5037548576" description="DOMON domain-containing protein" evidence="13">
    <location>
        <begin position="18"/>
        <end position="617"/>
    </location>
</feature>
<evidence type="ECO:0000256" key="7">
    <source>
        <dbReference type="ARBA" id="ARBA00023002"/>
    </source>
</evidence>
<dbReference type="PANTHER" id="PTHR10157:SF29">
    <property type="entry name" value="DOPAMINE BETA-HYDROXYLASE"/>
    <property type="match status" value="1"/>
</dbReference>
<dbReference type="OMA" id="THYQEIR"/>
<feature type="domain" description="DOMON" evidence="14">
    <location>
        <begin position="43"/>
        <end position="177"/>
    </location>
</feature>
<dbReference type="SMART" id="SM00664">
    <property type="entry name" value="DoH"/>
    <property type="match status" value="1"/>
</dbReference>
<keyword evidence="10" id="KW-0472">Membrane</keyword>
<dbReference type="InterPro" id="IPR024548">
    <property type="entry name" value="Cu2_monoox_C"/>
</dbReference>
<sequence>MLSASLILLYLITGGLNYSVDSLQHPTFPYRLLLVPEGRGSDRAAELFWAVDFDTETVDFRLSVPLRHNHRLRKNGEWFAFGLSPDGTLVNADLAVFWFPYGKPKLTEAYTDDKGAVYKDGNTRDYILLDWRIVPGGGGDDESPTNLEVEFRRKFDTCDRRDYRIESGTVDLFYLRGNHSTLSSGYIDPSKAEIANQRAQLLRSTRRAPPLPSTVKTADITMHNTEAPNQVTTYWCRVQKFPDAVENHHIIQYESVITPGNEDIVHHMEVFHCILPEGVEVPDYNGECEDEDQPPELEPCKRVIGAWAMGAPAFSYPEEAGVPIGGSGISSYVMLQVHYNNPSIREGVVDSSGIRFRYTSSLRPHDAGILEVGATYSPNLSVPPTSDGFYLTGYCTPDCTDKGIPDQGIRVFASQLHTHLSGTAVWTKHIRNGVEIQELNRDDHYSSMFQEIRLLQQDVVVLPGDTLITTCRYDTSSRPNVTLGGFGIQDEMCVNYMHYYPTMGLEVCKSTVAKTALKTFFKFVDGRAGDKPYDVTLTSPSAVAGRFRDVTWTPSVKLLWQYVINQAPIDIECLQSSGRPFHGTWKDQLPPGVKFPLPRRRRKCPTRRLHPFLKKLP</sequence>
<dbReference type="GO" id="GO:0006589">
    <property type="term" value="P:octopamine biosynthetic process"/>
    <property type="evidence" value="ECO:0007669"/>
    <property type="project" value="TreeGrafter"/>
</dbReference>
<proteinExistence type="inferred from homology"/>
<evidence type="ECO:0000256" key="10">
    <source>
        <dbReference type="ARBA" id="ARBA00023136"/>
    </source>
</evidence>
<dbReference type="GeneID" id="119734431"/>
<dbReference type="Gene3D" id="2.60.120.310">
    <property type="entry name" value="Copper type II, ascorbate-dependent monooxygenase, N-terminal domain"/>
    <property type="match status" value="1"/>
</dbReference>
<evidence type="ECO:0000256" key="11">
    <source>
        <dbReference type="ARBA" id="ARBA00023157"/>
    </source>
</evidence>
<evidence type="ECO:0000313" key="15">
    <source>
        <dbReference type="EnsemblMetazoa" id="XP_038063859.1"/>
    </source>
</evidence>
<reference evidence="15" key="1">
    <citation type="submission" date="2022-11" db="UniProtKB">
        <authorList>
            <consortium name="EnsemblMetazoa"/>
        </authorList>
    </citation>
    <scope>IDENTIFICATION</scope>
</reference>
<evidence type="ECO:0000256" key="12">
    <source>
        <dbReference type="ARBA" id="ARBA00023180"/>
    </source>
</evidence>
<keyword evidence="13" id="KW-0732">Signal</keyword>
<dbReference type="InterPro" id="IPR008977">
    <property type="entry name" value="PHM/PNGase_F_dom_sf"/>
</dbReference>